<organism evidence="12 13">
    <name type="scientific">Oryctes borbonicus</name>
    <dbReference type="NCBI Taxonomy" id="1629725"/>
    <lineage>
        <taxon>Eukaryota</taxon>
        <taxon>Metazoa</taxon>
        <taxon>Ecdysozoa</taxon>
        <taxon>Arthropoda</taxon>
        <taxon>Hexapoda</taxon>
        <taxon>Insecta</taxon>
        <taxon>Pterygota</taxon>
        <taxon>Neoptera</taxon>
        <taxon>Endopterygota</taxon>
        <taxon>Coleoptera</taxon>
        <taxon>Polyphaga</taxon>
        <taxon>Scarabaeiformia</taxon>
        <taxon>Scarabaeidae</taxon>
        <taxon>Dynastinae</taxon>
        <taxon>Oryctes</taxon>
    </lineage>
</organism>
<name>A0A0T6B7E7_9SCAR</name>
<comment type="similarity">
    <text evidence="1">Belongs to the methyltransferase superfamily. NTM1 family.</text>
</comment>
<evidence type="ECO:0000256" key="6">
    <source>
        <dbReference type="ARBA" id="ARBA00039449"/>
    </source>
</evidence>
<protein>
    <recommendedName>
        <fullName evidence="6">Alpha N-terminal protein methyltransferase 1</fullName>
        <ecNumber evidence="5">2.1.1.244</ecNumber>
    </recommendedName>
    <alternativeName>
        <fullName evidence="7">X-Pro-Lys N-terminal protein methyltransferase 1</fullName>
    </alternativeName>
</protein>
<keyword evidence="4 11" id="KW-0949">S-adenosyl-L-methionine</keyword>
<dbReference type="OrthoDB" id="1298661at2759"/>
<dbReference type="AlphaFoldDB" id="A0A0T6B7E7"/>
<dbReference type="PIRSF" id="PIRSF016958">
    <property type="entry name" value="DUF858_MeTrfase_lik"/>
    <property type="match status" value="1"/>
</dbReference>
<dbReference type="GO" id="GO:0032259">
    <property type="term" value="P:methylation"/>
    <property type="evidence" value="ECO:0007669"/>
    <property type="project" value="UniProtKB-KW"/>
</dbReference>
<comment type="catalytic activity">
    <reaction evidence="9">
        <text>N-terminal L-prolyl-L-prolyl-L-lysyl-[protein] + 2 S-adenosyl-L-methionine = N-terminal N,N-dimethyl-L-prolyl-L-prolyl-L-lysyl-[protein] + 2 S-adenosyl-L-homocysteine + 2 H(+)</text>
        <dbReference type="Rhea" id="RHEA:54736"/>
        <dbReference type="Rhea" id="RHEA-COMP:13787"/>
        <dbReference type="Rhea" id="RHEA-COMP:13974"/>
        <dbReference type="ChEBI" id="CHEBI:15378"/>
        <dbReference type="ChEBI" id="CHEBI:57856"/>
        <dbReference type="ChEBI" id="CHEBI:59789"/>
        <dbReference type="ChEBI" id="CHEBI:138059"/>
        <dbReference type="ChEBI" id="CHEBI:138318"/>
        <dbReference type="EC" id="2.1.1.244"/>
    </reaction>
</comment>
<proteinExistence type="inferred from homology"/>
<dbReference type="InterPro" id="IPR029063">
    <property type="entry name" value="SAM-dependent_MTases_sf"/>
</dbReference>
<feature type="binding site" evidence="11">
    <location>
        <position position="68"/>
    </location>
    <ligand>
        <name>S-adenosyl-L-methionine</name>
        <dbReference type="ChEBI" id="CHEBI:59789"/>
    </ligand>
</feature>
<dbReference type="SUPFAM" id="SSF53335">
    <property type="entry name" value="S-adenosyl-L-methionine-dependent methyltransferases"/>
    <property type="match status" value="1"/>
</dbReference>
<dbReference type="Pfam" id="PF05891">
    <property type="entry name" value="Methyltransf_PK"/>
    <property type="match status" value="1"/>
</dbReference>
<dbReference type="EC" id="2.1.1.244" evidence="5"/>
<evidence type="ECO:0000313" key="13">
    <source>
        <dbReference type="Proteomes" id="UP000051574"/>
    </source>
</evidence>
<feature type="binding site" evidence="11">
    <location>
        <position position="73"/>
    </location>
    <ligand>
        <name>S-adenosyl-L-methionine</name>
        <dbReference type="ChEBI" id="CHEBI:59789"/>
    </ligand>
</feature>
<keyword evidence="3 12" id="KW-0808">Transferase</keyword>
<comment type="catalytic activity">
    <reaction evidence="8">
        <text>N-terminal L-seryl-L-prolyl-L-lysyl-[protein] + 3 S-adenosyl-L-methionine = N-terminal N,N,N-trimethyl-L-seryl-L-prolyl-L-lysyl-[protein] + 3 S-adenosyl-L-homocysteine + 3 H(+)</text>
        <dbReference type="Rhea" id="RHEA:54724"/>
        <dbReference type="Rhea" id="RHEA-COMP:13789"/>
        <dbReference type="Rhea" id="RHEA-COMP:13973"/>
        <dbReference type="ChEBI" id="CHEBI:15378"/>
        <dbReference type="ChEBI" id="CHEBI:57856"/>
        <dbReference type="ChEBI" id="CHEBI:59789"/>
        <dbReference type="ChEBI" id="CHEBI:138061"/>
        <dbReference type="ChEBI" id="CHEBI:138317"/>
        <dbReference type="EC" id="2.1.1.244"/>
    </reaction>
</comment>
<evidence type="ECO:0000256" key="10">
    <source>
        <dbReference type="ARBA" id="ARBA00048167"/>
    </source>
</evidence>
<evidence type="ECO:0000256" key="9">
    <source>
        <dbReference type="ARBA" id="ARBA00047885"/>
    </source>
</evidence>
<dbReference type="InterPro" id="IPR008576">
    <property type="entry name" value="MeTrfase_NTM1"/>
</dbReference>
<dbReference type="GO" id="GO:0005737">
    <property type="term" value="C:cytoplasm"/>
    <property type="evidence" value="ECO:0007669"/>
    <property type="project" value="TreeGrafter"/>
</dbReference>
<feature type="binding site" evidence="11">
    <location>
        <begin position="119"/>
        <end position="120"/>
    </location>
    <ligand>
        <name>S-adenosyl-L-methionine</name>
        <dbReference type="ChEBI" id="CHEBI:59789"/>
    </ligand>
</feature>
<sequence length="227" mass="26433">MEVEQTIQEEEFYKKAVLYWSEIPPTIDGMLGGFGHISQIDIRSSKQFLRLLSQSKHPPGKITVADCGAGIGRISKHLLSHIFERLDLIEQNHVFLEQAKEYLGPTICNKIDNFYNVGLQDFYPEEGRYDVIWCQWVLGHLTDVDFVKFLERCKLGLKKDGVVIIKENIASSRNVETDEKDSSVTRPYYLYNELFQKANFHCWKKIKQNNFPKGLYTVYMFAIRPQD</sequence>
<dbReference type="PANTHER" id="PTHR12753:SF0">
    <property type="entry name" value="ALPHA N-TERMINAL PROTEIN METHYLTRANSFERASE 1"/>
    <property type="match status" value="1"/>
</dbReference>
<evidence type="ECO:0000256" key="11">
    <source>
        <dbReference type="PIRSR" id="PIRSR016958-1"/>
    </source>
</evidence>
<dbReference type="CDD" id="cd02440">
    <property type="entry name" value="AdoMet_MTases"/>
    <property type="match status" value="1"/>
</dbReference>
<feature type="binding site" evidence="11">
    <location>
        <position position="135"/>
    </location>
    <ligand>
        <name>S-adenosyl-L-methionine</name>
        <dbReference type="ChEBI" id="CHEBI:59789"/>
    </ligand>
</feature>
<evidence type="ECO:0000256" key="4">
    <source>
        <dbReference type="ARBA" id="ARBA00022691"/>
    </source>
</evidence>
<evidence type="ECO:0000256" key="8">
    <source>
        <dbReference type="ARBA" id="ARBA00047306"/>
    </source>
</evidence>
<evidence type="ECO:0000256" key="1">
    <source>
        <dbReference type="ARBA" id="ARBA00009059"/>
    </source>
</evidence>
<evidence type="ECO:0000256" key="7">
    <source>
        <dbReference type="ARBA" id="ARBA00043129"/>
    </source>
</evidence>
<comment type="caution">
    <text evidence="12">The sequence shown here is derived from an EMBL/GenBank/DDBJ whole genome shotgun (WGS) entry which is preliminary data.</text>
</comment>
<reference evidence="12 13" key="1">
    <citation type="submission" date="2015-09" db="EMBL/GenBank/DDBJ databases">
        <title>Draft genome of the scarab beetle Oryctes borbonicus.</title>
        <authorList>
            <person name="Meyer J.M."/>
            <person name="Markov G.V."/>
            <person name="Baskaran P."/>
            <person name="Herrmann M."/>
            <person name="Sommer R.J."/>
            <person name="Roedelsperger C."/>
        </authorList>
    </citation>
    <scope>NUCLEOTIDE SEQUENCE [LARGE SCALE GENOMIC DNA]</scope>
    <source>
        <strain evidence="12">OB123</strain>
        <tissue evidence="12">Whole animal</tissue>
    </source>
</reference>
<evidence type="ECO:0000313" key="12">
    <source>
        <dbReference type="EMBL" id="KRT83274.1"/>
    </source>
</evidence>
<gene>
    <name evidence="12" type="ORF">AMK59_3063</name>
</gene>
<dbReference type="Proteomes" id="UP000051574">
    <property type="component" value="Unassembled WGS sequence"/>
</dbReference>
<accession>A0A0T6B7E7</accession>
<dbReference type="Gene3D" id="3.40.50.150">
    <property type="entry name" value="Vaccinia Virus protein VP39"/>
    <property type="match status" value="1"/>
</dbReference>
<dbReference type="PANTHER" id="PTHR12753">
    <property type="entry name" value="AD-003 - RELATED"/>
    <property type="match status" value="1"/>
</dbReference>
<keyword evidence="13" id="KW-1185">Reference proteome</keyword>
<evidence type="ECO:0000256" key="5">
    <source>
        <dbReference type="ARBA" id="ARBA00039112"/>
    </source>
</evidence>
<comment type="catalytic activity">
    <reaction evidence="10">
        <text>N-terminal L-alanyl-L-prolyl-L-lysyl-[protein] + 3 S-adenosyl-L-methionine = N-terminal N,N,N-trimethyl-L-alanyl-L-prolyl-L-lysyl-[protein] + 3 S-adenosyl-L-homocysteine + 3 H(+)</text>
        <dbReference type="Rhea" id="RHEA:54712"/>
        <dbReference type="Rhea" id="RHEA-COMP:13785"/>
        <dbReference type="Rhea" id="RHEA-COMP:13971"/>
        <dbReference type="ChEBI" id="CHEBI:15378"/>
        <dbReference type="ChEBI" id="CHEBI:57856"/>
        <dbReference type="ChEBI" id="CHEBI:59789"/>
        <dbReference type="ChEBI" id="CHEBI:138057"/>
        <dbReference type="ChEBI" id="CHEBI:138315"/>
        <dbReference type="EC" id="2.1.1.244"/>
    </reaction>
</comment>
<dbReference type="GO" id="GO:0071885">
    <property type="term" value="F:N-terminal protein N-methyltransferase activity"/>
    <property type="evidence" value="ECO:0007669"/>
    <property type="project" value="UniProtKB-EC"/>
</dbReference>
<keyword evidence="2 12" id="KW-0489">Methyltransferase</keyword>
<evidence type="ECO:0000256" key="2">
    <source>
        <dbReference type="ARBA" id="ARBA00022603"/>
    </source>
</evidence>
<dbReference type="FunFam" id="3.40.50.150:FF:000025">
    <property type="entry name" value="N-terminal Xaa-Pro-Lys N-methyltransferase 1"/>
    <property type="match status" value="1"/>
</dbReference>
<evidence type="ECO:0000256" key="3">
    <source>
        <dbReference type="ARBA" id="ARBA00022679"/>
    </source>
</evidence>
<dbReference type="EMBL" id="LJIG01009341">
    <property type="protein sequence ID" value="KRT83274.1"/>
    <property type="molecule type" value="Genomic_DNA"/>
</dbReference>